<dbReference type="InterPro" id="IPR011256">
    <property type="entry name" value="Reg_factor_effector_dom_sf"/>
</dbReference>
<evidence type="ECO:0000256" key="1">
    <source>
        <dbReference type="ARBA" id="ARBA00009817"/>
    </source>
</evidence>
<dbReference type="SUPFAM" id="SSF55136">
    <property type="entry name" value="Probable bacterial effector-binding domain"/>
    <property type="match status" value="2"/>
</dbReference>
<gene>
    <name evidence="2" type="ORF">R1flu_029316</name>
</gene>
<evidence type="ECO:0008006" key="4">
    <source>
        <dbReference type="Google" id="ProtNLM"/>
    </source>
</evidence>
<proteinExistence type="inferred from homology"/>
<name>A0ABD1XPV0_9MARC</name>
<dbReference type="EMBL" id="JBHFFA010000008">
    <property type="protein sequence ID" value="KAL2610743.1"/>
    <property type="molecule type" value="Genomic_DNA"/>
</dbReference>
<accession>A0ABD1XPV0</accession>
<dbReference type="PANTHER" id="PTHR11220:SF54">
    <property type="entry name" value="OS02G0533200 PROTEIN"/>
    <property type="match status" value="1"/>
</dbReference>
<dbReference type="PANTHER" id="PTHR11220">
    <property type="entry name" value="HEME-BINDING PROTEIN-RELATED"/>
    <property type="match status" value="1"/>
</dbReference>
<protein>
    <recommendedName>
        <fullName evidence="4">SOUL heme-binding protein</fullName>
    </recommendedName>
</protein>
<dbReference type="Pfam" id="PF04832">
    <property type="entry name" value="SOUL"/>
    <property type="match status" value="1"/>
</dbReference>
<organism evidence="2 3">
    <name type="scientific">Riccia fluitans</name>
    <dbReference type="NCBI Taxonomy" id="41844"/>
    <lineage>
        <taxon>Eukaryota</taxon>
        <taxon>Viridiplantae</taxon>
        <taxon>Streptophyta</taxon>
        <taxon>Embryophyta</taxon>
        <taxon>Marchantiophyta</taxon>
        <taxon>Marchantiopsida</taxon>
        <taxon>Marchantiidae</taxon>
        <taxon>Marchantiales</taxon>
        <taxon>Ricciaceae</taxon>
        <taxon>Riccia</taxon>
    </lineage>
</organism>
<comment type="similarity">
    <text evidence="1">Belongs to the HEBP family.</text>
</comment>
<sequence length="293" mass="33675">MCRFFLEPRENATDESRERRTIRIRGMNSSRMESLRNFPTPDVRVSLLLALTSQAATQAQRAAESLTKEGLKYALPRRNDIENLEEFLMTVPDLETIPYRVISKKERYQIREVESYLIAETDMPGTSGFDFMGSGQAFNTLADYLFGKNKRRETMEMTTPVLTRRKESQSQKMEMTTPVLTQKPSSTESWRMAFLLPSKFNEENLPIPENSSVKIRRVPAKLVAVTAFSGYVTDNLVKQKEGELRRALQKDGLVRVKDSVQPEIAQYNPPFTPPFMRRNELSVEVKYIDSPSN</sequence>
<reference evidence="2 3" key="1">
    <citation type="submission" date="2024-09" db="EMBL/GenBank/DDBJ databases">
        <title>Chromosome-scale assembly of Riccia fluitans.</title>
        <authorList>
            <person name="Paukszto L."/>
            <person name="Sawicki J."/>
            <person name="Karawczyk K."/>
            <person name="Piernik-Szablinska J."/>
            <person name="Szczecinska M."/>
            <person name="Mazdziarz M."/>
        </authorList>
    </citation>
    <scope>NUCLEOTIDE SEQUENCE [LARGE SCALE GENOMIC DNA]</scope>
    <source>
        <strain evidence="2">Rf_01</strain>
        <tissue evidence="2">Aerial parts of the thallus</tissue>
    </source>
</reference>
<evidence type="ECO:0000313" key="2">
    <source>
        <dbReference type="EMBL" id="KAL2610743.1"/>
    </source>
</evidence>
<dbReference type="AlphaFoldDB" id="A0ABD1XPV0"/>
<dbReference type="Proteomes" id="UP001605036">
    <property type="component" value="Unassembled WGS sequence"/>
</dbReference>
<evidence type="ECO:0000313" key="3">
    <source>
        <dbReference type="Proteomes" id="UP001605036"/>
    </source>
</evidence>
<dbReference type="InterPro" id="IPR006917">
    <property type="entry name" value="SOUL_heme-bd"/>
</dbReference>
<keyword evidence="3" id="KW-1185">Reference proteome</keyword>
<comment type="caution">
    <text evidence="2">The sequence shown here is derived from an EMBL/GenBank/DDBJ whole genome shotgun (WGS) entry which is preliminary data.</text>
</comment>
<dbReference type="Gene3D" id="3.20.80.10">
    <property type="entry name" value="Regulatory factor, effector binding domain"/>
    <property type="match status" value="2"/>
</dbReference>